<dbReference type="Gramene" id="HORVU.MOREX.r3.2HG0209030.1">
    <property type="protein sequence ID" value="HORVU.MOREX.r3.2HG0209030.1"/>
    <property type="gene ID" value="HORVU.MOREX.r3.2HG0209030"/>
</dbReference>
<evidence type="ECO:0000313" key="4">
    <source>
        <dbReference type="Proteomes" id="UP000011116"/>
    </source>
</evidence>
<reference evidence="2" key="1">
    <citation type="journal article" date="2011" name="Plant Physiol.">
        <title>Comprehensive sequence analysis of 24,783 barley full-length cDNAs derived from 12 clone libraries.</title>
        <authorList>
            <person name="Matsumoto T."/>
            <person name="Tanaka T."/>
            <person name="Sakai H."/>
            <person name="Amano N."/>
            <person name="Kanamori H."/>
            <person name="Kurita K."/>
            <person name="Kikuta A."/>
            <person name="Kamiya K."/>
            <person name="Yamamoto M."/>
            <person name="Ikawa H."/>
            <person name="Fujii N."/>
            <person name="Hori K."/>
            <person name="Itoh T."/>
            <person name="Sato K."/>
        </authorList>
    </citation>
    <scope>NUCLEOTIDE SEQUENCE</scope>
    <source>
        <tissue evidence="2">Flower</tissue>
    </source>
</reference>
<dbReference type="ExpressionAtlas" id="F2ECC3">
    <property type="expression patterns" value="baseline"/>
</dbReference>
<protein>
    <submittedName>
        <fullName evidence="2">Predicted protein</fullName>
    </submittedName>
</protein>
<proteinExistence type="evidence at transcript level"/>
<evidence type="ECO:0000313" key="3">
    <source>
        <dbReference type="EnsemblPlants" id="HORVU.MOREX.r3.2HG0209030.1"/>
    </source>
</evidence>
<keyword evidence="4" id="KW-1185">Reference proteome</keyword>
<dbReference type="EnsemblPlants" id="HORVU.MOREX.r3.2HG0209030.1">
    <property type="protein sequence ID" value="HORVU.MOREX.r3.2HG0209030.1"/>
    <property type="gene ID" value="HORVU.MOREX.r3.2HG0209030"/>
</dbReference>
<reference evidence="3" key="3">
    <citation type="submission" date="2020-10" db="EMBL/GenBank/DDBJ databases">
        <authorList>
            <person name="Scholz U."/>
            <person name="Mascher M."/>
            <person name="Fiebig A."/>
        </authorList>
    </citation>
    <scope>NUCLEOTIDE SEQUENCE [LARGE SCALE GENOMIC DNA]</scope>
    <source>
        <strain evidence="3">cv. Morex</strain>
    </source>
</reference>
<dbReference type="AlphaFoldDB" id="F2ECC3"/>
<evidence type="ECO:0000313" key="2">
    <source>
        <dbReference type="EMBL" id="BAK04995.1"/>
    </source>
</evidence>
<dbReference type="HOGENOM" id="CLU_059830_2_1_1"/>
<dbReference type="Gramene" id="HORVU.MOREX.r2.2HG0173830.1">
    <property type="protein sequence ID" value="HORVU.MOREX.r2.2HG0173830.1"/>
    <property type="gene ID" value="HORVU.MOREX.r2.2HG0173830"/>
</dbReference>
<organism evidence="2">
    <name type="scientific">Hordeum vulgare subsp. vulgare</name>
    <name type="common">Domesticated barley</name>
    <dbReference type="NCBI Taxonomy" id="112509"/>
    <lineage>
        <taxon>Eukaryota</taxon>
        <taxon>Viridiplantae</taxon>
        <taxon>Streptophyta</taxon>
        <taxon>Embryophyta</taxon>
        <taxon>Tracheophyta</taxon>
        <taxon>Spermatophyta</taxon>
        <taxon>Magnoliopsida</taxon>
        <taxon>Liliopsida</taxon>
        <taxon>Poales</taxon>
        <taxon>Poaceae</taxon>
        <taxon>BOP clade</taxon>
        <taxon>Pooideae</taxon>
        <taxon>Triticodae</taxon>
        <taxon>Triticeae</taxon>
        <taxon>Hordeinae</taxon>
        <taxon>Hordeum</taxon>
    </lineage>
</organism>
<reference evidence="4" key="2">
    <citation type="journal article" date="2012" name="Nature">
        <title>A physical, genetic and functional sequence assembly of the barley genome.</title>
        <authorList>
            <consortium name="The International Barley Genome Sequencing Consortium"/>
            <person name="Mayer K.F."/>
            <person name="Waugh R."/>
            <person name="Brown J.W."/>
            <person name="Schulman A."/>
            <person name="Langridge P."/>
            <person name="Platzer M."/>
            <person name="Fincher G.B."/>
            <person name="Muehlbauer G.J."/>
            <person name="Sato K."/>
            <person name="Close T.J."/>
            <person name="Wise R.P."/>
            <person name="Stein N."/>
        </authorList>
    </citation>
    <scope>NUCLEOTIDE SEQUENCE [LARGE SCALE GENOMIC DNA]</scope>
    <source>
        <strain evidence="4">cv. Morex</strain>
    </source>
</reference>
<dbReference type="Proteomes" id="UP000011116">
    <property type="component" value="Chromosome 2H"/>
</dbReference>
<dbReference type="EMBL" id="AK373798">
    <property type="protein sequence ID" value="BAK04995.1"/>
    <property type="molecule type" value="mRNA"/>
</dbReference>
<evidence type="ECO:0000256" key="1">
    <source>
        <dbReference type="SAM" id="MobiDB-lite"/>
    </source>
</evidence>
<sequence length="142" mass="15975">MAAAAPCASRRSFRDSLKVLESDIQHANTLASECSRDYDGASPQMRMSYSPAAHIFLFFLLLQPRRRAPPPQDPHLLYKVYVDGTTPQPCPPHQRKAGQHQGILRCDVALTPSLMQLEHGVSGTDDRRQRAVCSQRYMRRDG</sequence>
<accession>F2ECC3</accession>
<name>F2ECC3_HORVV</name>
<reference evidence="3" key="4">
    <citation type="submission" date="2022-01" db="UniProtKB">
        <authorList>
            <consortium name="EnsemblPlants"/>
        </authorList>
    </citation>
    <scope>IDENTIFICATION</scope>
    <source>
        <strain evidence="3">subsp. vulgare</strain>
    </source>
</reference>
<feature type="region of interest" description="Disordered" evidence="1">
    <location>
        <begin position="120"/>
        <end position="142"/>
    </location>
</feature>